<dbReference type="InterPro" id="IPR006530">
    <property type="entry name" value="YD"/>
</dbReference>
<reference key="2">
    <citation type="submission" date="2011-05" db="EMBL/GenBank/DDBJ databases">
        <title>Complete genome sequence of the aerobic marine methanotroph Methylomonas methanica MC09.</title>
        <authorList>
            <person name="Boden R."/>
            <person name="Cunliffe M."/>
            <person name="Scanlan J."/>
            <person name="Moussard H."/>
            <person name="Kits K.D."/>
            <person name="Klotz M."/>
            <person name="Jetten M."/>
            <person name="Vuilleumier S."/>
            <person name="Han J."/>
            <person name="Peters L."/>
            <person name="Mikhailova N."/>
            <person name="Teshima H."/>
            <person name="Tapia R."/>
            <person name="Kyrpides N."/>
            <person name="Ivanova N."/>
            <person name="Pagani I."/>
            <person name="Cheng J.-F."/>
            <person name="Goodwin L."/>
            <person name="Han C."/>
            <person name="Hauser L."/>
            <person name="Land M."/>
            <person name="Lapidus A."/>
            <person name="Lucas S."/>
            <person name="Pitluck S."/>
            <person name="Woyke T."/>
            <person name="Stein L.Y."/>
            <person name="Murrell C."/>
        </authorList>
    </citation>
    <scope>NUCLEOTIDE SEQUENCE</scope>
    <source>
        <strain>MC09</strain>
    </source>
</reference>
<dbReference type="InterPro" id="IPR022385">
    <property type="entry name" value="Rhs_assc_core"/>
</dbReference>
<dbReference type="InterPro" id="IPR002931">
    <property type="entry name" value="Transglutaminase-like"/>
</dbReference>
<dbReference type="Pfam" id="PF20148">
    <property type="entry name" value="DUF6531"/>
    <property type="match status" value="1"/>
</dbReference>
<evidence type="ECO:0000256" key="2">
    <source>
        <dbReference type="SAM" id="MobiDB-lite"/>
    </source>
</evidence>
<dbReference type="Proteomes" id="UP000008888">
    <property type="component" value="Chromosome"/>
</dbReference>
<evidence type="ECO:0000256" key="3">
    <source>
        <dbReference type="SAM" id="SignalP"/>
    </source>
</evidence>
<dbReference type="RefSeq" id="WP_013820218.1">
    <property type="nucleotide sequence ID" value="NC_015572.1"/>
</dbReference>
<proteinExistence type="predicted"/>
<evidence type="ECO:0000259" key="4">
    <source>
        <dbReference type="Pfam" id="PF01841"/>
    </source>
</evidence>
<sequence length="1866" mass="201079">MRVSIRELTGHPMVRLAVFFCLLPIFSNAYAQPAPAGWIDQTAGLVPPETAQAVIEQREQTLTQQRSRQVQRQAKSAAFQADSGASSTAALPAGAAMTSAASEFSQLAAALENDPRRIYQFVRNHFTYAPYYGALKGPYLTLKERSGNDFDQAAVLVELLRAAGYTANYQYGSMSIPVSDAGRLDMAHWLGSDANADLIGTIIGSGGIPAAVHNGTSLTMDRVWVVANINGADVALDPAFKPSEKQAGIDLAAAMGFDKAALLSAAGGTLGTDSIQNLNAPGLSAELSDLTTQLVNQLRQNYPNAYMRDIIGGLRIIPDDSAGLPTALPFAGTPTQTAWTDIPAGYIHTVRLQHGAIDTTLDIPQIAGKKLSIHYVGDSVAIDPAPAGAADFGTVSPGQDGPTSTWNPGNSNSVVIQVTSTITGTGASAFQFVSGGGTQNIPANNGSVAVKVKFTGVNQSAGRKNATLNLNYSYQGNSIGSQAVQLTGAVQNTPEAQFYLDDTLLLAEGVPAGNLTDLKLTVDHPYAGNSGTFADQEAIFKLKRSGSYVLASAFGGDRDSSLLAERQRYLDRLTLQGVADDSREVLSETLNVIGQSWMQQTQLADDILNAVSDYRMIHHHRFGIVGQEDSYFVDIKAQFSPTLPQSVAAAAGAFQADGLIGSAMEHGVLEQLQGVDRAALSTIRIFALNNQSSQKFFLARAANFTAIKNQLTGYSTNDIGKLQAAAGAGATLILPENGQATLNSWHGNGYIDYRVNGNQRSLGMIIGGGLNGGYGTLAAPVNTPVAQTSYIPLQQPPANVSTPRAADPVDLGSGAYLNQSVDLSLGGSGPRGLSFARSYNSQQVNQDAAGLGKGWNHSYNIRLNKHSDVKTALGLRTPQDAAALIVAAYATLDLMSPLQPSLQDWTVGALVAHWAVEQLQDKSVSVQLGDRALSYRQLPDGSYVAPPGVTTRLIKNADGTYQLNERFGTVLAFGADNRIQSLTDVDGNVLSFTYTDDLLTQVKDAYNRSLTLSYTGGKLDQVADNQGRSVSYTYNAATGDLSEYRDAENKLWQYGYDGLHQILTVTDPVNAVIVDNIYDEHARVIQQTAPRDNNTTAVYKLHYTGLSSSEEDPLGHRTTYYYDAAGRTVATENALGEKRSAEYDGQGQTVKQTDALGHSSLRSYDGDNNLRFSWNALNQPTEFQYDGQMRLAKVIDALTHAAEIDYDAEHHPIRYRNGEHDENGQPIQTTTGYYPNGRIQYQIDARQARTDYVYDAFGWLDTQKTGAYPVVNTDYNAIGQLGQLTDRTGAATTFDVYDKRGLLKEQTDPLGKKRLATYDDAGRIHSQTDRNGHTTTLAYTTTGKLKRITYQDSSQVVFNYDSRDNLKTMTDPSGTTANTYDALNRLESHTDPHGFSVGYQYDPAGRLKTVIYPGANRSVTYGYDAADRLKTVRIDWLAGTPTATYHYDAAGRLEQTDAFNGGTIGYGLDNANRLKGVKHTANGQTLADYQYTLDANGNRIKALVEEPQRPAQLIDGSQGYSYNTPKNRLAGTTAATLSYDDEGQLQSKNAIAFVFDHAHRLISQGNSTYVYDGVGNRIKATRNGQTTKYIYDAAGNLLAEADQNNTITRYYIYGQGLTAMVDAQTGQLYVYHFDGTGHTVAITDQSQHTVNTYAYDPYGKLMAKTEAIPQPFQYAGQVGIQAEGSNLYYMRARYYDADTGRFISEDPIGFEGGLNLYAYVGGNPIMLVDPSGLAASEGGRAGSVSVPAWARNPIGFAVFAVTYPSSLGDGTLTGNGMFNQADDAFDTNNSNTSNPFRGEPGDVSQSNNSKGNKSQERLYGDDGYPDFDIDYDHSHGNSGMPHGHQWDRPADGSPPKNSNRGPGFPL</sequence>
<keyword evidence="3" id="KW-0732">Signal</keyword>
<evidence type="ECO:0000313" key="7">
    <source>
        <dbReference type="EMBL" id="AEG01999.1"/>
    </source>
</evidence>
<organism evidence="7 8">
    <name type="scientific">Methylomonas methanica (strain DSM 25384 / MC09)</name>
    <dbReference type="NCBI Taxonomy" id="857087"/>
    <lineage>
        <taxon>Bacteria</taxon>
        <taxon>Pseudomonadati</taxon>
        <taxon>Pseudomonadota</taxon>
        <taxon>Gammaproteobacteria</taxon>
        <taxon>Methylococcales</taxon>
        <taxon>Methylococcaceae</taxon>
        <taxon>Methylomonas</taxon>
    </lineage>
</organism>
<keyword evidence="8" id="KW-1185">Reference proteome</keyword>
<dbReference type="PANTHER" id="PTHR32305:SF15">
    <property type="entry name" value="PROTEIN RHSA-RELATED"/>
    <property type="match status" value="1"/>
</dbReference>
<dbReference type="Gene3D" id="3.10.620.30">
    <property type="match status" value="1"/>
</dbReference>
<dbReference type="InterPro" id="IPR038765">
    <property type="entry name" value="Papain-like_cys_pep_sf"/>
</dbReference>
<dbReference type="NCBIfam" id="TIGR03696">
    <property type="entry name" value="Rhs_assc_core"/>
    <property type="match status" value="1"/>
</dbReference>
<dbReference type="SUPFAM" id="SSF54001">
    <property type="entry name" value="Cysteine proteinases"/>
    <property type="match status" value="1"/>
</dbReference>
<dbReference type="HOGENOM" id="CLU_232692_0_0_6"/>
<feature type="chain" id="PRO_5003396180" evidence="3">
    <location>
        <begin position="32"/>
        <end position="1866"/>
    </location>
</feature>
<feature type="signal peptide" evidence="3">
    <location>
        <begin position="1"/>
        <end position="31"/>
    </location>
</feature>
<feature type="domain" description="Teneurin-like YD-shell" evidence="6">
    <location>
        <begin position="1271"/>
        <end position="1449"/>
    </location>
</feature>
<dbReference type="OrthoDB" id="5573232at2"/>
<dbReference type="InterPro" id="IPR045351">
    <property type="entry name" value="DUF6531"/>
</dbReference>
<name>F9ZVL7_METMM</name>
<dbReference type="InterPro" id="IPR050708">
    <property type="entry name" value="T6SS_VgrG/RHS"/>
</dbReference>
<dbReference type="STRING" id="857087.Metme_3638"/>
<evidence type="ECO:0000313" key="8">
    <source>
        <dbReference type="Proteomes" id="UP000008888"/>
    </source>
</evidence>
<protein>
    <submittedName>
        <fullName evidence="7">RHS repeat-associated core domain protein</fullName>
    </submittedName>
</protein>
<dbReference type="EMBL" id="CP002738">
    <property type="protein sequence ID" value="AEG01999.1"/>
    <property type="molecule type" value="Genomic_DNA"/>
</dbReference>
<dbReference type="Gene3D" id="2.180.10.10">
    <property type="entry name" value="RHS repeat-associated core"/>
    <property type="match status" value="2"/>
</dbReference>
<keyword evidence="1" id="KW-0677">Repeat</keyword>
<feature type="domain" description="DUF6531" evidence="5">
    <location>
        <begin position="807"/>
        <end position="868"/>
    </location>
</feature>
<dbReference type="NCBIfam" id="TIGR01643">
    <property type="entry name" value="YD_repeat_2x"/>
    <property type="match status" value="6"/>
</dbReference>
<accession>F9ZVL7</accession>
<dbReference type="Pfam" id="PF25023">
    <property type="entry name" value="TEN_YD-shell"/>
    <property type="match status" value="1"/>
</dbReference>
<feature type="domain" description="Transglutaminase-like" evidence="4">
    <location>
        <begin position="108"/>
        <end position="175"/>
    </location>
</feature>
<evidence type="ECO:0000259" key="5">
    <source>
        <dbReference type="Pfam" id="PF20148"/>
    </source>
</evidence>
<dbReference type="eggNOG" id="COG3209">
    <property type="taxonomic scope" value="Bacteria"/>
</dbReference>
<dbReference type="KEGG" id="mmt:Metme_3638"/>
<dbReference type="PRINTS" id="PR00394">
    <property type="entry name" value="RHSPROTEIN"/>
</dbReference>
<dbReference type="InterPro" id="IPR056823">
    <property type="entry name" value="TEN-like_YD-shell"/>
</dbReference>
<evidence type="ECO:0000256" key="1">
    <source>
        <dbReference type="ARBA" id="ARBA00022737"/>
    </source>
</evidence>
<dbReference type="Pfam" id="PF01841">
    <property type="entry name" value="Transglut_core"/>
    <property type="match status" value="1"/>
</dbReference>
<feature type="region of interest" description="Disordered" evidence="2">
    <location>
        <begin position="1782"/>
        <end position="1866"/>
    </location>
</feature>
<reference evidence="7 8" key="1">
    <citation type="journal article" date="2011" name="J. Bacteriol.">
        <title>Complete Genome Sequence of the Aerobic Marine Methanotroph Methylomonas methanica MC09.</title>
        <authorList>
            <person name="Boden R."/>
            <person name="Cunliffe M."/>
            <person name="Scanlan J."/>
            <person name="Moussard H."/>
            <person name="Kits K.D."/>
            <person name="Klotz M.G."/>
            <person name="Jetten M.S."/>
            <person name="Vuilleumier S."/>
            <person name="Han J."/>
            <person name="Peters L."/>
            <person name="Mikhailova N."/>
            <person name="Teshima H."/>
            <person name="Tapia R."/>
            <person name="Kyrpides N."/>
            <person name="Ivanova N."/>
            <person name="Pagani I."/>
            <person name="Cheng J.F."/>
            <person name="Goodwin L."/>
            <person name="Han C."/>
            <person name="Hauser L."/>
            <person name="Land M.L."/>
            <person name="Lapidus A."/>
            <person name="Lucas S."/>
            <person name="Pitluck S."/>
            <person name="Woyke T."/>
            <person name="Stein L."/>
            <person name="Murrell J.C."/>
        </authorList>
    </citation>
    <scope>NUCLEOTIDE SEQUENCE [LARGE SCALE GENOMIC DNA]</scope>
    <source>
        <strain evidence="7 8">MC09</strain>
    </source>
</reference>
<dbReference type="eggNOG" id="COG1305">
    <property type="taxonomic scope" value="Bacteria"/>
</dbReference>
<reference evidence="8" key="3">
    <citation type="submission" date="2011-05" db="EMBL/GenBank/DDBJ databases">
        <title>Complete sequence of Methylomonas methanica MC09.</title>
        <authorList>
            <consortium name="US DOE Joint Genome Institute"/>
            <person name="Lucas S."/>
            <person name="Han J."/>
            <person name="Lapidus A."/>
            <person name="Cheng J.-F."/>
            <person name="Goodwin L."/>
            <person name="Pitluck S."/>
            <person name="Peters L."/>
            <person name="Mikhailova N."/>
            <person name="Teshima H."/>
            <person name="Han C."/>
            <person name="Tapia R."/>
            <person name="Land M."/>
            <person name="Hauser L."/>
            <person name="Kyrpides N."/>
            <person name="Ivanova N."/>
            <person name="Pagani I."/>
            <person name="Stein L."/>
            <person name="Woyke T."/>
        </authorList>
    </citation>
    <scope>NUCLEOTIDE SEQUENCE [LARGE SCALE GENOMIC DNA]</scope>
    <source>
        <strain evidence="8">MC09</strain>
    </source>
</reference>
<gene>
    <name evidence="7" type="ordered locus">Metme_3638</name>
</gene>
<feature type="compositionally biased region" description="Polar residues" evidence="2">
    <location>
        <begin position="1786"/>
        <end position="1795"/>
    </location>
</feature>
<evidence type="ECO:0000259" key="6">
    <source>
        <dbReference type="Pfam" id="PF25023"/>
    </source>
</evidence>
<dbReference type="PANTHER" id="PTHR32305">
    <property type="match status" value="1"/>
</dbReference>